<dbReference type="Pfam" id="PF02210">
    <property type="entry name" value="Laminin_G_2"/>
    <property type="match status" value="1"/>
</dbReference>
<protein>
    <recommendedName>
        <fullName evidence="3">Laminin G domain-containing protein</fullName>
    </recommendedName>
</protein>
<evidence type="ECO:0000313" key="4">
    <source>
        <dbReference type="EMBL" id="PVD29629.1"/>
    </source>
</evidence>
<evidence type="ECO:0000256" key="2">
    <source>
        <dbReference type="SAM" id="SignalP"/>
    </source>
</evidence>
<dbReference type="SUPFAM" id="SSF49899">
    <property type="entry name" value="Concanavalin A-like lectins/glucanases"/>
    <property type="match status" value="1"/>
</dbReference>
<dbReference type="Gene3D" id="2.60.120.200">
    <property type="match status" value="1"/>
</dbReference>
<keyword evidence="5" id="KW-1185">Reference proteome</keyword>
<name>A0A2T7P893_POMCA</name>
<organism evidence="4 5">
    <name type="scientific">Pomacea canaliculata</name>
    <name type="common">Golden apple snail</name>
    <dbReference type="NCBI Taxonomy" id="400727"/>
    <lineage>
        <taxon>Eukaryota</taxon>
        <taxon>Metazoa</taxon>
        <taxon>Spiralia</taxon>
        <taxon>Lophotrochozoa</taxon>
        <taxon>Mollusca</taxon>
        <taxon>Gastropoda</taxon>
        <taxon>Caenogastropoda</taxon>
        <taxon>Architaenioglossa</taxon>
        <taxon>Ampullarioidea</taxon>
        <taxon>Ampullariidae</taxon>
        <taxon>Pomacea</taxon>
    </lineage>
</organism>
<accession>A0A2T7P893</accession>
<dbReference type="PROSITE" id="PS50025">
    <property type="entry name" value="LAM_G_DOMAIN"/>
    <property type="match status" value="1"/>
</dbReference>
<dbReference type="EMBL" id="PZQS01000005">
    <property type="protein sequence ID" value="PVD29629.1"/>
    <property type="molecule type" value="Genomic_DNA"/>
</dbReference>
<dbReference type="CDD" id="cd00110">
    <property type="entry name" value="LamG"/>
    <property type="match status" value="1"/>
</dbReference>
<dbReference type="Proteomes" id="UP000245119">
    <property type="component" value="Linkage Group LG5"/>
</dbReference>
<dbReference type="SMART" id="SM00282">
    <property type="entry name" value="LamG"/>
    <property type="match status" value="1"/>
</dbReference>
<dbReference type="OrthoDB" id="6092475at2759"/>
<reference evidence="4 5" key="1">
    <citation type="submission" date="2018-04" db="EMBL/GenBank/DDBJ databases">
        <title>The genome of golden apple snail Pomacea canaliculata provides insight into stress tolerance and invasive adaptation.</title>
        <authorList>
            <person name="Liu C."/>
            <person name="Liu B."/>
            <person name="Ren Y."/>
            <person name="Zhang Y."/>
            <person name="Wang H."/>
            <person name="Li S."/>
            <person name="Jiang F."/>
            <person name="Yin L."/>
            <person name="Zhang G."/>
            <person name="Qian W."/>
            <person name="Fan W."/>
        </authorList>
    </citation>
    <scope>NUCLEOTIDE SEQUENCE [LARGE SCALE GENOMIC DNA]</scope>
    <source>
        <strain evidence="4">SZHN2017</strain>
        <tissue evidence="4">Muscle</tissue>
    </source>
</reference>
<dbReference type="OMA" id="GPCFQFP"/>
<proteinExistence type="predicted"/>
<feature type="chain" id="PRO_5015537501" description="Laminin G domain-containing protein" evidence="2">
    <location>
        <begin position="17"/>
        <end position="220"/>
    </location>
</feature>
<keyword evidence="2" id="KW-0732">Signal</keyword>
<evidence type="ECO:0000256" key="1">
    <source>
        <dbReference type="PROSITE-ProRule" id="PRU00122"/>
    </source>
</evidence>
<sequence length="220" mass="24722">MYCFVLLLGLMALVDAKKEPCFHFPGEAYLRYGPGRFNISDEARYNLTFRTSAASGIILYVEGPDDYEVLFLRRGRLIYLLTNPTPSGVEGTSGGLYESNAAVNNNTWVRVELLRNWGLRKRSRVGTSGRNTPLQTGMILHDLERNTEEVHLDNLNHQGVLLHPDIYIGGIGVDVRHIRPGSSAVTPFVGEVKDMSEVRNGLTFEFPFLNYENRVKECVA</sequence>
<gene>
    <name evidence="4" type="ORF">C0Q70_08884</name>
</gene>
<dbReference type="AlphaFoldDB" id="A0A2T7P893"/>
<dbReference type="InterPro" id="IPR013320">
    <property type="entry name" value="ConA-like_dom_sf"/>
</dbReference>
<dbReference type="STRING" id="400727.A0A2T7P893"/>
<comment type="caution">
    <text evidence="1">Lacks conserved residue(s) required for the propagation of feature annotation.</text>
</comment>
<comment type="caution">
    <text evidence="4">The sequence shown here is derived from an EMBL/GenBank/DDBJ whole genome shotgun (WGS) entry which is preliminary data.</text>
</comment>
<evidence type="ECO:0000259" key="3">
    <source>
        <dbReference type="PROSITE" id="PS50025"/>
    </source>
</evidence>
<feature type="domain" description="Laminin G" evidence="3">
    <location>
        <begin position="19"/>
        <end position="218"/>
    </location>
</feature>
<feature type="signal peptide" evidence="2">
    <location>
        <begin position="1"/>
        <end position="16"/>
    </location>
</feature>
<dbReference type="InterPro" id="IPR001791">
    <property type="entry name" value="Laminin_G"/>
</dbReference>
<evidence type="ECO:0000313" key="5">
    <source>
        <dbReference type="Proteomes" id="UP000245119"/>
    </source>
</evidence>